<proteinExistence type="predicted"/>
<evidence type="ECO:0000313" key="3">
    <source>
        <dbReference type="Proteomes" id="UP000494301"/>
    </source>
</evidence>
<name>A0A6J5JRH8_9BURK</name>
<accession>A0A6J5JRH8</accession>
<evidence type="ECO:0000256" key="1">
    <source>
        <dbReference type="SAM" id="MobiDB-lite"/>
    </source>
</evidence>
<protein>
    <submittedName>
        <fullName evidence="2">Uncharacterized protein</fullName>
    </submittedName>
</protein>
<gene>
    <name evidence="2" type="ORF">BLA3211_08044</name>
</gene>
<organism evidence="2 3">
    <name type="scientific">Burkholderia aenigmatica</name>
    <dbReference type="NCBI Taxonomy" id="2015348"/>
    <lineage>
        <taxon>Bacteria</taxon>
        <taxon>Pseudomonadati</taxon>
        <taxon>Pseudomonadota</taxon>
        <taxon>Betaproteobacteria</taxon>
        <taxon>Burkholderiales</taxon>
        <taxon>Burkholderiaceae</taxon>
        <taxon>Burkholderia</taxon>
        <taxon>Burkholderia cepacia complex</taxon>
    </lineage>
</organism>
<reference evidence="2 3" key="1">
    <citation type="submission" date="2020-04" db="EMBL/GenBank/DDBJ databases">
        <authorList>
            <person name="Depoorter E."/>
        </authorList>
    </citation>
    <scope>NUCLEOTIDE SEQUENCE [LARGE SCALE GENOMIC DNA]</scope>
    <source>
        <strain evidence="2 3">BCC0217</strain>
    </source>
</reference>
<sequence length="112" mass="11698">MRNHLLLSFVPMAIAVAAAGPPTLVRADESTNQDRAMLLAANAPSMQHGTGFGIVTVSAPQPLPAGRTSVTLWDEIPPPPQLPIPLPVPLPAPQPGDVQHAMEGTTQGTTRQ</sequence>
<dbReference type="Proteomes" id="UP000494301">
    <property type="component" value="Unassembled WGS sequence"/>
</dbReference>
<evidence type="ECO:0000313" key="2">
    <source>
        <dbReference type="EMBL" id="CAB3974514.1"/>
    </source>
</evidence>
<feature type="region of interest" description="Disordered" evidence="1">
    <location>
        <begin position="66"/>
        <end position="112"/>
    </location>
</feature>
<dbReference type="RefSeq" id="WP_122944810.1">
    <property type="nucleotide sequence ID" value="NZ_CABVQF010000016.1"/>
</dbReference>
<dbReference type="EMBL" id="CABWIL020000048">
    <property type="protein sequence ID" value="CAB3974514.1"/>
    <property type="molecule type" value="Genomic_DNA"/>
</dbReference>
<feature type="compositionally biased region" description="Pro residues" evidence="1">
    <location>
        <begin position="76"/>
        <end position="94"/>
    </location>
</feature>
<dbReference type="AlphaFoldDB" id="A0A6J5JRH8"/>